<feature type="domain" description="CCHC-type" evidence="2">
    <location>
        <begin position="51"/>
        <end position="66"/>
    </location>
</feature>
<sequence>MALKSVAKTAKAPQVWEFDEASHVEGSKDDSDDEEMTFIIKREKNDDQKGCFNCKKPGHFITDCDELDNEEDSEKDEEQANLALMALISSKAESDSYSGSESEEEDEI</sequence>
<dbReference type="EMBL" id="JAMSHJ010000004">
    <property type="protein sequence ID" value="KAI5420963.1"/>
    <property type="molecule type" value="Genomic_DNA"/>
</dbReference>
<dbReference type="InterPro" id="IPR001878">
    <property type="entry name" value="Znf_CCHC"/>
</dbReference>
<keyword evidence="1" id="KW-0479">Metal-binding</keyword>
<reference evidence="3 4" key="1">
    <citation type="journal article" date="2022" name="Nat. Genet.">
        <title>Improved pea reference genome and pan-genome highlight genomic features and evolutionary characteristics.</title>
        <authorList>
            <person name="Yang T."/>
            <person name="Liu R."/>
            <person name="Luo Y."/>
            <person name="Hu S."/>
            <person name="Wang D."/>
            <person name="Wang C."/>
            <person name="Pandey M.K."/>
            <person name="Ge S."/>
            <person name="Xu Q."/>
            <person name="Li N."/>
            <person name="Li G."/>
            <person name="Huang Y."/>
            <person name="Saxena R.K."/>
            <person name="Ji Y."/>
            <person name="Li M."/>
            <person name="Yan X."/>
            <person name="He Y."/>
            <person name="Liu Y."/>
            <person name="Wang X."/>
            <person name="Xiang C."/>
            <person name="Varshney R.K."/>
            <person name="Ding H."/>
            <person name="Gao S."/>
            <person name="Zong X."/>
        </authorList>
    </citation>
    <scope>NUCLEOTIDE SEQUENCE [LARGE SCALE GENOMIC DNA]</scope>
    <source>
        <strain evidence="3 4">cv. Zhongwan 6</strain>
    </source>
</reference>
<evidence type="ECO:0000313" key="3">
    <source>
        <dbReference type="EMBL" id="KAI5420963.1"/>
    </source>
</evidence>
<keyword evidence="1" id="KW-0862">Zinc</keyword>
<dbReference type="InterPro" id="IPR036875">
    <property type="entry name" value="Znf_CCHC_sf"/>
</dbReference>
<dbReference type="AlphaFoldDB" id="A0A9D4XIG1"/>
<keyword evidence="4" id="KW-1185">Reference proteome</keyword>
<keyword evidence="1" id="KW-0863">Zinc-finger</keyword>
<dbReference type="GO" id="GO:0008270">
    <property type="term" value="F:zinc ion binding"/>
    <property type="evidence" value="ECO:0007669"/>
    <property type="project" value="UniProtKB-KW"/>
</dbReference>
<comment type="caution">
    <text evidence="3">The sequence shown here is derived from an EMBL/GenBank/DDBJ whole genome shotgun (WGS) entry which is preliminary data.</text>
</comment>
<evidence type="ECO:0000259" key="2">
    <source>
        <dbReference type="PROSITE" id="PS50158"/>
    </source>
</evidence>
<protein>
    <recommendedName>
        <fullName evidence="2">CCHC-type domain-containing protein</fullName>
    </recommendedName>
</protein>
<evidence type="ECO:0000256" key="1">
    <source>
        <dbReference type="PROSITE-ProRule" id="PRU00047"/>
    </source>
</evidence>
<gene>
    <name evidence="3" type="ORF">KIW84_044710</name>
</gene>
<dbReference type="SUPFAM" id="SSF57756">
    <property type="entry name" value="Retrovirus zinc finger-like domains"/>
    <property type="match status" value="1"/>
</dbReference>
<evidence type="ECO:0000313" key="4">
    <source>
        <dbReference type="Proteomes" id="UP001058974"/>
    </source>
</evidence>
<dbReference type="SMART" id="SM00343">
    <property type="entry name" value="ZnF_C2HC"/>
    <property type="match status" value="1"/>
</dbReference>
<dbReference type="Gene3D" id="4.10.60.10">
    <property type="entry name" value="Zinc finger, CCHC-type"/>
    <property type="match status" value="1"/>
</dbReference>
<dbReference type="PROSITE" id="PS50158">
    <property type="entry name" value="ZF_CCHC"/>
    <property type="match status" value="1"/>
</dbReference>
<organism evidence="3 4">
    <name type="scientific">Pisum sativum</name>
    <name type="common">Garden pea</name>
    <name type="synonym">Lathyrus oleraceus</name>
    <dbReference type="NCBI Taxonomy" id="3888"/>
    <lineage>
        <taxon>Eukaryota</taxon>
        <taxon>Viridiplantae</taxon>
        <taxon>Streptophyta</taxon>
        <taxon>Embryophyta</taxon>
        <taxon>Tracheophyta</taxon>
        <taxon>Spermatophyta</taxon>
        <taxon>Magnoliopsida</taxon>
        <taxon>eudicotyledons</taxon>
        <taxon>Gunneridae</taxon>
        <taxon>Pentapetalae</taxon>
        <taxon>rosids</taxon>
        <taxon>fabids</taxon>
        <taxon>Fabales</taxon>
        <taxon>Fabaceae</taxon>
        <taxon>Papilionoideae</taxon>
        <taxon>50 kb inversion clade</taxon>
        <taxon>NPAAA clade</taxon>
        <taxon>Hologalegina</taxon>
        <taxon>IRL clade</taxon>
        <taxon>Fabeae</taxon>
        <taxon>Lathyrus</taxon>
    </lineage>
</organism>
<dbReference type="Pfam" id="PF00098">
    <property type="entry name" value="zf-CCHC"/>
    <property type="match status" value="1"/>
</dbReference>
<dbReference type="Proteomes" id="UP001058974">
    <property type="component" value="Chromosome 4"/>
</dbReference>
<dbReference type="Gramene" id="Psat04G0471000-T1">
    <property type="protein sequence ID" value="KAI5420963.1"/>
    <property type="gene ID" value="KIW84_044710"/>
</dbReference>
<name>A0A9D4XIG1_PEA</name>
<dbReference type="GO" id="GO:0003676">
    <property type="term" value="F:nucleic acid binding"/>
    <property type="evidence" value="ECO:0007669"/>
    <property type="project" value="InterPro"/>
</dbReference>
<proteinExistence type="predicted"/>
<accession>A0A9D4XIG1</accession>